<dbReference type="InterPro" id="IPR027417">
    <property type="entry name" value="P-loop_NTPase"/>
</dbReference>
<dbReference type="InterPro" id="IPR013563">
    <property type="entry name" value="Oligopep_ABC_C"/>
</dbReference>
<dbReference type="PANTHER" id="PTHR43776">
    <property type="entry name" value="TRANSPORT ATP-BINDING PROTEIN"/>
    <property type="match status" value="1"/>
</dbReference>
<dbReference type="RefSeq" id="WP_342077012.1">
    <property type="nucleotide sequence ID" value="NZ_CP151767.2"/>
</dbReference>
<dbReference type="InterPro" id="IPR017871">
    <property type="entry name" value="ABC_transporter-like_CS"/>
</dbReference>
<dbReference type="Gene3D" id="3.40.50.300">
    <property type="entry name" value="P-loop containing nucleotide triphosphate hydrolases"/>
    <property type="match status" value="1"/>
</dbReference>
<gene>
    <name evidence="7" type="ORF">AABB31_22790</name>
</gene>
<evidence type="ECO:0000259" key="6">
    <source>
        <dbReference type="PROSITE" id="PS50893"/>
    </source>
</evidence>
<dbReference type="AlphaFoldDB" id="A0AAN0MDV2"/>
<dbReference type="GO" id="GO:0016887">
    <property type="term" value="F:ATP hydrolysis activity"/>
    <property type="evidence" value="ECO:0007669"/>
    <property type="project" value="InterPro"/>
</dbReference>
<dbReference type="KEGG" id="yrh:AABB31_22790"/>
<dbReference type="SUPFAM" id="SSF52540">
    <property type="entry name" value="P-loop containing nucleoside triphosphate hydrolases"/>
    <property type="match status" value="1"/>
</dbReference>
<dbReference type="GO" id="GO:0005886">
    <property type="term" value="C:plasma membrane"/>
    <property type="evidence" value="ECO:0007669"/>
    <property type="project" value="UniProtKB-SubCell"/>
</dbReference>
<evidence type="ECO:0000313" key="8">
    <source>
        <dbReference type="Proteomes" id="UP001470809"/>
    </source>
</evidence>
<dbReference type="InterPro" id="IPR050319">
    <property type="entry name" value="ABC_transp_ATP-bind"/>
</dbReference>
<evidence type="ECO:0000256" key="1">
    <source>
        <dbReference type="ARBA" id="ARBA00004417"/>
    </source>
</evidence>
<accession>A0AAN0MDV2</accession>
<dbReference type="PROSITE" id="PS00211">
    <property type="entry name" value="ABC_TRANSPORTER_1"/>
    <property type="match status" value="1"/>
</dbReference>
<feature type="domain" description="ABC transporter" evidence="6">
    <location>
        <begin position="6"/>
        <end position="256"/>
    </location>
</feature>
<dbReference type="GO" id="GO:0015833">
    <property type="term" value="P:peptide transport"/>
    <property type="evidence" value="ECO:0007669"/>
    <property type="project" value="InterPro"/>
</dbReference>
<evidence type="ECO:0000313" key="7">
    <source>
        <dbReference type="EMBL" id="WZU67702.1"/>
    </source>
</evidence>
<dbReference type="InterPro" id="IPR003593">
    <property type="entry name" value="AAA+_ATPase"/>
</dbReference>
<protein>
    <submittedName>
        <fullName evidence="7">ABC transporter ATP-binding protein</fullName>
    </submittedName>
</protein>
<dbReference type="Pfam" id="PF00005">
    <property type="entry name" value="ABC_tran"/>
    <property type="match status" value="1"/>
</dbReference>
<evidence type="ECO:0000256" key="4">
    <source>
        <dbReference type="ARBA" id="ARBA00022741"/>
    </source>
</evidence>
<keyword evidence="3" id="KW-0813">Transport</keyword>
<keyword evidence="8" id="KW-1185">Reference proteome</keyword>
<name>A0AAN0MDV2_9RHOB</name>
<reference evidence="8" key="1">
    <citation type="submission" date="2024-04" db="EMBL/GenBank/DDBJ databases">
        <title>Phylogenomic analyses of a clade within the roseobacter group suggest taxonomic reassignments of species of the genera Aestuariivita, Citreicella, Loktanella, Nautella, Pelagibaca, Ruegeria, Thalassobius, Thiobacimonas and Tropicibacter, and the proposal o.</title>
        <authorList>
            <person name="Jeon C.O."/>
        </authorList>
    </citation>
    <scope>NUCLEOTIDE SEQUENCE [LARGE SCALE GENOMIC DNA]</scope>
    <source>
        <strain evidence="8">SS1-5</strain>
    </source>
</reference>
<evidence type="ECO:0000256" key="5">
    <source>
        <dbReference type="ARBA" id="ARBA00022840"/>
    </source>
</evidence>
<dbReference type="GO" id="GO:0055085">
    <property type="term" value="P:transmembrane transport"/>
    <property type="evidence" value="ECO:0007669"/>
    <property type="project" value="UniProtKB-ARBA"/>
</dbReference>
<dbReference type="EMBL" id="CP151767">
    <property type="protein sequence ID" value="WZU67702.1"/>
    <property type="molecule type" value="Genomic_DNA"/>
</dbReference>
<reference evidence="7 8" key="2">
    <citation type="submission" date="2024-08" db="EMBL/GenBank/DDBJ databases">
        <title>Phylogenomic analyses of a clade within the roseobacter group suggest taxonomic reassignments of species of the genera Aestuariivita, Citreicella, Loktanella, Nautella, Pelagibaca, Ruegeria, Thalassobius, Thiobacimonas and Tropicibacter, and the proposal o.</title>
        <authorList>
            <person name="Jeon C.O."/>
        </authorList>
    </citation>
    <scope>NUCLEOTIDE SEQUENCE [LARGE SCALE GENOMIC DNA]</scope>
    <source>
        <strain evidence="7 8">SS1-5</strain>
    </source>
</reference>
<evidence type="ECO:0000256" key="3">
    <source>
        <dbReference type="ARBA" id="ARBA00022448"/>
    </source>
</evidence>
<dbReference type="GO" id="GO:0005524">
    <property type="term" value="F:ATP binding"/>
    <property type="evidence" value="ECO:0007669"/>
    <property type="project" value="UniProtKB-KW"/>
</dbReference>
<dbReference type="InterPro" id="IPR003439">
    <property type="entry name" value="ABC_transporter-like_ATP-bd"/>
</dbReference>
<comment type="subcellular location">
    <subcellularLocation>
        <location evidence="1">Cell inner membrane</location>
        <topology evidence="1">Peripheral membrane protein</topology>
    </subcellularLocation>
</comment>
<dbReference type="Proteomes" id="UP001470809">
    <property type="component" value="Chromosome"/>
</dbReference>
<dbReference type="PANTHER" id="PTHR43776:SF7">
    <property type="entry name" value="D,D-DIPEPTIDE TRANSPORT ATP-BINDING PROTEIN DDPF-RELATED"/>
    <property type="match status" value="1"/>
</dbReference>
<keyword evidence="5 7" id="KW-0067">ATP-binding</keyword>
<dbReference type="PROSITE" id="PS50893">
    <property type="entry name" value="ABC_TRANSPORTER_2"/>
    <property type="match status" value="1"/>
</dbReference>
<sequence length="326" mass="35921">MTDTALELKNLSVTYPGPRAGFMQPRKVVQAVDDVSLTLKKGRTLGLVGESGSGKTTVARAIMRLVDPASGEVRLNGQRIDTLTGRGLQQARRHLQYVFQDPYSSLNPRERAGSIVRSPLDVMNIGDEASRQARVNALFELVGLRKDQQSLFPHQFSGGQRQRINIARALAPDPDLIVCDEAVSALDVAIQAQILNLLQRLKRDYAITYLFISHDLTVVRHMSDDVAVMYLGQIVEKSSRDVLFDAPLHPYTAALMSAVPKLSTGRRRAPTTSIAPVDPPSPLNLPVGCRFASRCPMATDQCRAQMPALREITPDHWVRCHLVDAP</sequence>
<dbReference type="CDD" id="cd03257">
    <property type="entry name" value="ABC_NikE_OppD_transporters"/>
    <property type="match status" value="1"/>
</dbReference>
<dbReference type="Pfam" id="PF08352">
    <property type="entry name" value="oligo_HPY"/>
    <property type="match status" value="1"/>
</dbReference>
<organism evidence="7 8">
    <name type="scientific">Yoonia rhodophyticola</name>
    <dbReference type="NCBI Taxonomy" id="3137370"/>
    <lineage>
        <taxon>Bacteria</taxon>
        <taxon>Pseudomonadati</taxon>
        <taxon>Pseudomonadota</taxon>
        <taxon>Alphaproteobacteria</taxon>
        <taxon>Rhodobacterales</taxon>
        <taxon>Paracoccaceae</taxon>
        <taxon>Yoonia</taxon>
    </lineage>
</organism>
<proteinExistence type="inferred from homology"/>
<evidence type="ECO:0000256" key="2">
    <source>
        <dbReference type="ARBA" id="ARBA00005417"/>
    </source>
</evidence>
<comment type="similarity">
    <text evidence="2">Belongs to the ABC transporter superfamily.</text>
</comment>
<dbReference type="NCBIfam" id="TIGR01727">
    <property type="entry name" value="oligo_HPY"/>
    <property type="match status" value="1"/>
</dbReference>
<dbReference type="FunFam" id="3.40.50.300:FF:000016">
    <property type="entry name" value="Oligopeptide ABC transporter ATP-binding component"/>
    <property type="match status" value="1"/>
</dbReference>
<keyword evidence="4" id="KW-0547">Nucleotide-binding</keyword>
<dbReference type="SMART" id="SM00382">
    <property type="entry name" value="AAA"/>
    <property type="match status" value="1"/>
</dbReference>